<gene>
    <name evidence="2" type="ORF">SLEP1_g4309</name>
</gene>
<dbReference type="PANTHER" id="PTHR36757:SF1">
    <property type="entry name" value="GENOME ASSEMBLY, CHROMOSOME: A04"/>
    <property type="match status" value="1"/>
</dbReference>
<protein>
    <submittedName>
        <fullName evidence="2">Uncharacterized protein</fullName>
    </submittedName>
</protein>
<sequence>MAVEVCSPRISFSHDLNKTEETHHQQRLDSSLLDSASDFNFCIADGFAQELSSADELFLNGKILPIQIKKPSPTTKKTHHSNPVITPSPPLKIIRQDSTEKKRLKEFLSMSLDADDKPPPPSISFWQFKRSSSLNCDSSRSKGLIRSLLSRSNSTGSAPNPKRTTILKETQKQTLQKQPSLSRKSSVSSSSSYYVYSSSTQKPPSKYGNGVRVSPVLNLPHPFISNANVSFFGFGSIFCSGKVKKKKR</sequence>
<evidence type="ECO:0000313" key="2">
    <source>
        <dbReference type="EMBL" id="GKU90303.1"/>
    </source>
</evidence>
<dbReference type="Proteomes" id="UP001054252">
    <property type="component" value="Unassembled WGS sequence"/>
</dbReference>
<proteinExistence type="predicted"/>
<accession>A0AAV5HNS4</accession>
<dbReference type="EMBL" id="BPVZ01000004">
    <property type="protein sequence ID" value="GKU90303.1"/>
    <property type="molecule type" value="Genomic_DNA"/>
</dbReference>
<name>A0AAV5HNS4_9ROSI</name>
<dbReference type="AlphaFoldDB" id="A0AAV5HNS4"/>
<organism evidence="2 3">
    <name type="scientific">Rubroshorea leprosula</name>
    <dbReference type="NCBI Taxonomy" id="152421"/>
    <lineage>
        <taxon>Eukaryota</taxon>
        <taxon>Viridiplantae</taxon>
        <taxon>Streptophyta</taxon>
        <taxon>Embryophyta</taxon>
        <taxon>Tracheophyta</taxon>
        <taxon>Spermatophyta</taxon>
        <taxon>Magnoliopsida</taxon>
        <taxon>eudicotyledons</taxon>
        <taxon>Gunneridae</taxon>
        <taxon>Pentapetalae</taxon>
        <taxon>rosids</taxon>
        <taxon>malvids</taxon>
        <taxon>Malvales</taxon>
        <taxon>Dipterocarpaceae</taxon>
        <taxon>Rubroshorea</taxon>
    </lineage>
</organism>
<comment type="caution">
    <text evidence="2">The sequence shown here is derived from an EMBL/GenBank/DDBJ whole genome shotgun (WGS) entry which is preliminary data.</text>
</comment>
<evidence type="ECO:0000313" key="3">
    <source>
        <dbReference type="Proteomes" id="UP001054252"/>
    </source>
</evidence>
<dbReference type="PANTHER" id="PTHR36757">
    <property type="entry name" value="BNAANNG22500D PROTEIN"/>
    <property type="match status" value="1"/>
</dbReference>
<keyword evidence="3" id="KW-1185">Reference proteome</keyword>
<feature type="region of interest" description="Disordered" evidence="1">
    <location>
        <begin position="70"/>
        <end position="91"/>
    </location>
</feature>
<reference evidence="2 3" key="1">
    <citation type="journal article" date="2021" name="Commun. Biol.">
        <title>The genome of Shorea leprosula (Dipterocarpaceae) highlights the ecological relevance of drought in aseasonal tropical rainforests.</title>
        <authorList>
            <person name="Ng K.K.S."/>
            <person name="Kobayashi M.J."/>
            <person name="Fawcett J.A."/>
            <person name="Hatakeyama M."/>
            <person name="Paape T."/>
            <person name="Ng C.H."/>
            <person name="Ang C.C."/>
            <person name="Tnah L.H."/>
            <person name="Lee C.T."/>
            <person name="Nishiyama T."/>
            <person name="Sese J."/>
            <person name="O'Brien M.J."/>
            <person name="Copetti D."/>
            <person name="Mohd Noor M.I."/>
            <person name="Ong R.C."/>
            <person name="Putra M."/>
            <person name="Sireger I.Z."/>
            <person name="Indrioko S."/>
            <person name="Kosugi Y."/>
            <person name="Izuno A."/>
            <person name="Isagi Y."/>
            <person name="Lee S.L."/>
            <person name="Shimizu K.K."/>
        </authorList>
    </citation>
    <scope>NUCLEOTIDE SEQUENCE [LARGE SCALE GENOMIC DNA]</scope>
    <source>
        <strain evidence="2">214</strain>
    </source>
</reference>
<evidence type="ECO:0000256" key="1">
    <source>
        <dbReference type="SAM" id="MobiDB-lite"/>
    </source>
</evidence>